<dbReference type="EMBL" id="BRXZ01000621">
    <property type="protein sequence ID" value="GMH49050.1"/>
    <property type="molecule type" value="Genomic_DNA"/>
</dbReference>
<dbReference type="Proteomes" id="UP001165082">
    <property type="component" value="Unassembled WGS sequence"/>
</dbReference>
<dbReference type="OrthoDB" id="10266266at2759"/>
<sequence length="75" mass="7824">MLAGLGVILSTRKRRSPICWTMTLVNLAIVRTRARGGRGVVGLAVAGLVGGFIMGVAARAYGVDIENLDAGIKKD</sequence>
<keyword evidence="1" id="KW-1133">Transmembrane helix</keyword>
<evidence type="ECO:0000313" key="2">
    <source>
        <dbReference type="EMBL" id="GMH49050.1"/>
    </source>
</evidence>
<dbReference type="AlphaFoldDB" id="A0A9W6ZER1"/>
<evidence type="ECO:0000313" key="3">
    <source>
        <dbReference type="Proteomes" id="UP001165082"/>
    </source>
</evidence>
<organism evidence="2 3">
    <name type="scientific">Triparma retinervis</name>
    <dbReference type="NCBI Taxonomy" id="2557542"/>
    <lineage>
        <taxon>Eukaryota</taxon>
        <taxon>Sar</taxon>
        <taxon>Stramenopiles</taxon>
        <taxon>Ochrophyta</taxon>
        <taxon>Bolidophyceae</taxon>
        <taxon>Parmales</taxon>
        <taxon>Triparmaceae</taxon>
        <taxon>Triparma</taxon>
    </lineage>
</organism>
<keyword evidence="1" id="KW-0472">Membrane</keyword>
<evidence type="ECO:0000256" key="1">
    <source>
        <dbReference type="SAM" id="Phobius"/>
    </source>
</evidence>
<comment type="caution">
    <text evidence="2">The sequence shown here is derived from an EMBL/GenBank/DDBJ whole genome shotgun (WGS) entry which is preliminary data.</text>
</comment>
<proteinExistence type="predicted"/>
<keyword evidence="3" id="KW-1185">Reference proteome</keyword>
<feature type="transmembrane region" description="Helical" evidence="1">
    <location>
        <begin position="40"/>
        <end position="61"/>
    </location>
</feature>
<keyword evidence="1" id="KW-0812">Transmembrane</keyword>
<name>A0A9W6ZER1_9STRA</name>
<gene>
    <name evidence="2" type="ORF">TrRE_jg9853</name>
</gene>
<accession>A0A9W6ZER1</accession>
<reference evidence="2" key="1">
    <citation type="submission" date="2022-07" db="EMBL/GenBank/DDBJ databases">
        <title>Genome analysis of Parmales, a sister group of diatoms, reveals the evolutionary specialization of diatoms from phago-mixotrophs to photoautotrophs.</title>
        <authorList>
            <person name="Ban H."/>
            <person name="Sato S."/>
            <person name="Yoshikawa S."/>
            <person name="Kazumasa Y."/>
            <person name="Nakamura Y."/>
            <person name="Ichinomiya M."/>
            <person name="Saitoh K."/>
            <person name="Sato N."/>
            <person name="Blanc-Mathieu R."/>
            <person name="Endo H."/>
            <person name="Kuwata A."/>
            <person name="Ogata H."/>
        </authorList>
    </citation>
    <scope>NUCLEOTIDE SEQUENCE</scope>
</reference>
<protein>
    <submittedName>
        <fullName evidence="2">Uncharacterized protein</fullName>
    </submittedName>
</protein>